<dbReference type="Pfam" id="PF08346">
    <property type="entry name" value="AntA"/>
    <property type="match status" value="1"/>
</dbReference>
<dbReference type="RefSeq" id="WP_009182877.1">
    <property type="nucleotide sequence ID" value="NZ_CM001368.1"/>
</dbReference>
<dbReference type="PANTHER" id="PTHR36180:SF1">
    <property type="entry name" value="ANTA_ANTB ANTIREPRESSOR DOMAIN-CONTAINING PROTEIN"/>
    <property type="match status" value="1"/>
</dbReference>
<accession>G7QCA7</accession>
<evidence type="ECO:0000313" key="4">
    <source>
        <dbReference type="Proteomes" id="UP000004662"/>
    </source>
</evidence>
<dbReference type="PANTHER" id="PTHR36180">
    <property type="entry name" value="DNA-BINDING PROTEIN-RELATED-RELATED"/>
    <property type="match status" value="1"/>
</dbReference>
<name>G7QCA7_9BACT</name>
<dbReference type="Pfam" id="PF10546">
    <property type="entry name" value="P63C"/>
    <property type="match status" value="1"/>
</dbReference>
<reference evidence="4" key="1">
    <citation type="journal article" date="2015" name="Genome Announc.">
        <title>High-Quality Draft Genome Sequence of Desulfovibrio carbinoliphilus FW-101-2B, an Organic Acid-Oxidizing Sulfate-Reducing Bacterium Isolated from Uranium(VI)-Contaminated Groundwater.</title>
        <authorList>
            <person name="Ramsay B.D."/>
            <person name="Hwang C."/>
            <person name="Woo H.L."/>
            <person name="Carroll S.L."/>
            <person name="Lucas S."/>
            <person name="Han J."/>
            <person name="Lapidus A.L."/>
            <person name="Cheng J.F."/>
            <person name="Goodwin L.A."/>
            <person name="Pitluck S."/>
            <person name="Peters L."/>
            <person name="Chertkov O."/>
            <person name="Held B."/>
            <person name="Detter J.C."/>
            <person name="Han C.S."/>
            <person name="Tapia R."/>
            <person name="Land M.L."/>
            <person name="Hauser L.J."/>
            <person name="Kyrpides N.C."/>
            <person name="Ivanova N.N."/>
            <person name="Mikhailova N."/>
            <person name="Pagani I."/>
            <person name="Woyke T."/>
            <person name="Arkin A.P."/>
            <person name="Dehal P."/>
            <person name="Chivian D."/>
            <person name="Criddle C.S."/>
            <person name="Wu W."/>
            <person name="Chakraborty R."/>
            <person name="Hazen T.C."/>
            <person name="Fields M.W."/>
        </authorList>
    </citation>
    <scope>NUCLEOTIDE SEQUENCE [LARGE SCALE GENOMIC DNA]</scope>
    <source>
        <strain evidence="4">FW-101-2B</strain>
    </source>
</reference>
<dbReference type="Proteomes" id="UP000004662">
    <property type="component" value="Chromosome"/>
</dbReference>
<evidence type="ECO:0000313" key="3">
    <source>
        <dbReference type="EMBL" id="EHJ49553.1"/>
    </source>
</evidence>
<dbReference type="EMBL" id="CM001368">
    <property type="protein sequence ID" value="EHJ49553.1"/>
    <property type="molecule type" value="Genomic_DNA"/>
</dbReference>
<dbReference type="OrthoDB" id="5461277at2"/>
<keyword evidence="4" id="KW-1185">Reference proteome</keyword>
<evidence type="ECO:0000259" key="1">
    <source>
        <dbReference type="Pfam" id="PF08346"/>
    </source>
</evidence>
<protein>
    <submittedName>
        <fullName evidence="3">AntA/AntB antirepressor domain protein</fullName>
    </submittedName>
</protein>
<gene>
    <name evidence="3" type="ORF">DFW101_3557</name>
</gene>
<organism evidence="3 4">
    <name type="scientific">Solidesulfovibrio carbinoliphilus subsp. oakridgensis</name>
    <dbReference type="NCBI Taxonomy" id="694327"/>
    <lineage>
        <taxon>Bacteria</taxon>
        <taxon>Pseudomonadati</taxon>
        <taxon>Thermodesulfobacteriota</taxon>
        <taxon>Desulfovibrionia</taxon>
        <taxon>Desulfovibrionales</taxon>
        <taxon>Desulfovibrionaceae</taxon>
        <taxon>Solidesulfovibrio</taxon>
    </lineage>
</organism>
<proteinExistence type="predicted"/>
<sequence>MTDFPKIDFDALCPTSKAELGNRMIQTVNARDLHRALEVGRDFSNWIKDRIEEYGFVENQDYVRFTPKLAKTSQGGRPPIDYHVTFDMAKELGMVERTPVGRAIRLYFIRKEEEARSRFVDDHVQAKLALYLAEEIRPWQKVFPDQLWQEFARLTGHELKGSQRPMYWGNLVNEFIYGFLDEDVKNWLKENARSSRYKRFHQRFNEDFGLHRLVSHIGVVVGTARNSFSISDLRNRLELQFSNKPAQLSFFIPLPAAQQSSKGAN</sequence>
<dbReference type="AlphaFoldDB" id="G7QCA7"/>
<evidence type="ECO:0000259" key="2">
    <source>
        <dbReference type="Pfam" id="PF10546"/>
    </source>
</evidence>
<dbReference type="HOGENOM" id="CLU_1048606_0_0_7"/>
<feature type="domain" description="Bacteriophage Mx8 p63 C-terminal" evidence="2">
    <location>
        <begin position="129"/>
        <end position="213"/>
    </location>
</feature>
<feature type="domain" description="AntA/AntB antirepressor" evidence="1">
    <location>
        <begin position="28"/>
        <end position="98"/>
    </location>
</feature>
<dbReference type="eggNOG" id="COG3561">
    <property type="taxonomic scope" value="Bacteria"/>
</dbReference>
<dbReference type="InterPro" id="IPR013557">
    <property type="entry name" value="AntA/B_antirep"/>
</dbReference>
<dbReference type="InterPro" id="IPR018874">
    <property type="entry name" value="Phage_Mx8_p63_C"/>
</dbReference>